<evidence type="ECO:0000313" key="3">
    <source>
        <dbReference type="EMBL" id="ANZ45733.1"/>
    </source>
</evidence>
<evidence type="ECO:0000256" key="1">
    <source>
        <dbReference type="SAM" id="Phobius"/>
    </source>
</evidence>
<protein>
    <recommendedName>
        <fullName evidence="5">MBG domain-containing protein</fullName>
    </recommendedName>
</protein>
<evidence type="ECO:0000256" key="2">
    <source>
        <dbReference type="SAM" id="SignalP"/>
    </source>
</evidence>
<feature type="transmembrane region" description="Helical" evidence="1">
    <location>
        <begin position="685"/>
        <end position="702"/>
    </location>
</feature>
<keyword evidence="4" id="KW-1185">Reference proteome</keyword>
<evidence type="ECO:0000313" key="4">
    <source>
        <dbReference type="Proteomes" id="UP000093044"/>
    </source>
</evidence>
<dbReference type="InterPro" id="IPR030821">
    <property type="entry name" value="Synergist_CTERM"/>
</dbReference>
<organism evidence="3 4">
    <name type="scientific">Cloacibacillus porcorum</name>
    <dbReference type="NCBI Taxonomy" id="1197717"/>
    <lineage>
        <taxon>Bacteria</taxon>
        <taxon>Thermotogati</taxon>
        <taxon>Synergistota</taxon>
        <taxon>Synergistia</taxon>
        <taxon>Synergistales</taxon>
        <taxon>Synergistaceae</taxon>
        <taxon>Cloacibacillus</taxon>
    </lineage>
</organism>
<name>A0A1B2I706_9BACT</name>
<gene>
    <name evidence="3" type="ORF">BED41_11980</name>
</gene>
<dbReference type="Proteomes" id="UP000093044">
    <property type="component" value="Chromosome"/>
</dbReference>
<dbReference type="AlphaFoldDB" id="A0A1B2I706"/>
<keyword evidence="1" id="KW-1133">Transmembrane helix</keyword>
<dbReference type="EMBL" id="CP016757">
    <property type="protein sequence ID" value="ANZ45733.1"/>
    <property type="molecule type" value="Genomic_DNA"/>
</dbReference>
<proteinExistence type="predicted"/>
<accession>A0A1B2I706</accession>
<dbReference type="KEGG" id="cpor:BED41_11980"/>
<feature type="signal peptide" evidence="2">
    <location>
        <begin position="1"/>
        <end position="25"/>
    </location>
</feature>
<evidence type="ECO:0008006" key="5">
    <source>
        <dbReference type="Google" id="ProtNLM"/>
    </source>
</evidence>
<keyword evidence="1" id="KW-0812">Transmembrane</keyword>
<sequence>MKFSGKYGIFALFFALCALAGTAFATTGTVVNESIVWNDNGTEAVLSGDHTWDTSDAAKSPVKIDLKGYKLTFGSGSEVISGDGVTVTSTSGDANIGDKANAKIYGAKLIENFKIADPTYLWAIGAKKEAVASASTDLTVKNVKMDDPTGKDWRDKQFKIVGGVLVWNTTAVDLSSATVAVEDSIVGHSVYGGSVILTGTTGVSVDKTLVNINSGAKVVRSVYGGGESRKADTISTVGQSHIIVNKGASIPGTYSIKGNGEDDKLTEKGYVYGGGNAEGGISHVKNAIIEIKGGTVAHVRGGGRIETAASVSSVDVAEIRLIGEEGLKAVSDVKAGGEAATGEATPVGSATIELYDIPKTPVMAGVTIDGSGTEKGTTLKFTRVKADLSALTISSMDILVVDSGSKVTINDLGGAKTIKVTGDFNKMPATNILTIKNAAIAAKVDVIIAADNWKEYKWDNGSLMVMGRDSGVAEPVKPQLPKDTPAEVKPVEAKIYAVAPDATPAEKNNVIRDTSEKLEGISSGDLVVDASGAITVKAETVRNAASSLVAYNETITKVGPLPVFSAEVAKAQTAAVAYKIKGKDLYATDPSKINVIKYLGSGEAARFVYAAAAADFADESYTVMLQGTSTIADSIAADTEYDLVLFIKDGGRFDLDKADAFVADPPAVVQTEKKASGGSSSGCNGGFGALLLLGAAMLPLVYRKKR</sequence>
<reference evidence="3" key="1">
    <citation type="submission" date="2016-08" db="EMBL/GenBank/DDBJ databases">
        <title>Complete genome of Cloacibacillus porcorum.</title>
        <authorList>
            <person name="Looft T."/>
            <person name="Bayles D.O."/>
            <person name="Alt D.P."/>
        </authorList>
    </citation>
    <scope>NUCLEOTIDE SEQUENCE [LARGE SCALE GENOMIC DNA]</scope>
    <source>
        <strain evidence="3">CL-84</strain>
    </source>
</reference>
<keyword evidence="1" id="KW-0472">Membrane</keyword>
<dbReference type="NCBIfam" id="TIGR04564">
    <property type="entry name" value="Synergist_CTERM"/>
    <property type="match status" value="1"/>
</dbReference>
<feature type="chain" id="PRO_5008538967" description="MBG domain-containing protein" evidence="2">
    <location>
        <begin position="26"/>
        <end position="706"/>
    </location>
</feature>
<keyword evidence="2" id="KW-0732">Signal</keyword>